<dbReference type="GO" id="GO:0009062">
    <property type="term" value="P:fatty acid catabolic process"/>
    <property type="evidence" value="ECO:0007669"/>
    <property type="project" value="TreeGrafter"/>
</dbReference>
<dbReference type="InterPro" id="IPR049450">
    <property type="entry name" value="ACOT8-like_C"/>
</dbReference>
<evidence type="ECO:0000256" key="1">
    <source>
        <dbReference type="ARBA" id="ARBA00006538"/>
    </source>
</evidence>
<evidence type="ECO:0000256" key="2">
    <source>
        <dbReference type="ARBA" id="ARBA00022801"/>
    </source>
</evidence>
<dbReference type="AlphaFoldDB" id="A0A1D9MM45"/>
<dbReference type="Pfam" id="PF13622">
    <property type="entry name" value="4HBT_3"/>
    <property type="match status" value="1"/>
</dbReference>
<keyword evidence="2" id="KW-0378">Hydrolase</keyword>
<dbReference type="InterPro" id="IPR029069">
    <property type="entry name" value="HotDog_dom_sf"/>
</dbReference>
<feature type="compositionally biased region" description="Polar residues" evidence="3">
    <location>
        <begin position="124"/>
        <end position="140"/>
    </location>
</feature>
<comment type="similarity">
    <text evidence="1">Belongs to the C/M/P thioester hydrolase family.</text>
</comment>
<dbReference type="InterPro" id="IPR049449">
    <property type="entry name" value="TesB_ACOT8-like_N"/>
</dbReference>
<feature type="domain" description="Acyl-CoA thioesterase-like C-terminal" evidence="5">
    <location>
        <begin position="166"/>
        <end position="299"/>
    </location>
</feature>
<dbReference type="CDD" id="cd03444">
    <property type="entry name" value="Thioesterase_II_repeat1"/>
    <property type="match status" value="1"/>
</dbReference>
<dbReference type="InterPro" id="IPR042171">
    <property type="entry name" value="Acyl-CoA_hotdog"/>
</dbReference>
<gene>
    <name evidence="6" type="ORF">BK816_03055</name>
</gene>
<dbReference type="PANTHER" id="PTHR11066:SF35">
    <property type="entry name" value="ACYL-COA THIOESTERASE II"/>
    <property type="match status" value="1"/>
</dbReference>
<name>A0A1D9MM45_9ACTO</name>
<dbReference type="GO" id="GO:0047617">
    <property type="term" value="F:fatty acyl-CoA hydrolase activity"/>
    <property type="evidence" value="ECO:0007669"/>
    <property type="project" value="InterPro"/>
</dbReference>
<evidence type="ECO:0008006" key="8">
    <source>
        <dbReference type="Google" id="ProtNLM"/>
    </source>
</evidence>
<dbReference type="Gene3D" id="2.40.160.210">
    <property type="entry name" value="Acyl-CoA thioesterase, double hotdog domain"/>
    <property type="match status" value="1"/>
</dbReference>
<dbReference type="InterPro" id="IPR003703">
    <property type="entry name" value="Acyl_CoA_thio"/>
</dbReference>
<reference evidence="6 7" key="1">
    <citation type="submission" date="2016-10" db="EMBL/GenBank/DDBJ databases">
        <title>Actinomyces aegypiusis sp. nov., isolated from the Aegypius monachus in Qinghai Tibet Plateau China.</title>
        <authorList>
            <person name="Wang Y."/>
        </authorList>
    </citation>
    <scope>NUCLEOTIDE SEQUENCE [LARGE SCALE GENOMIC DNA]</scope>
    <source>
        <strain evidence="6 7">VUL4_3</strain>
    </source>
</reference>
<dbReference type="SUPFAM" id="SSF54637">
    <property type="entry name" value="Thioesterase/thiol ester dehydrase-isomerase"/>
    <property type="match status" value="2"/>
</dbReference>
<feature type="region of interest" description="Disordered" evidence="3">
    <location>
        <begin position="124"/>
        <end position="145"/>
    </location>
</feature>
<dbReference type="EMBL" id="CP017812">
    <property type="protein sequence ID" value="AOZ73441.1"/>
    <property type="molecule type" value="Genomic_DNA"/>
</dbReference>
<evidence type="ECO:0000259" key="5">
    <source>
        <dbReference type="Pfam" id="PF20789"/>
    </source>
</evidence>
<dbReference type="PANTHER" id="PTHR11066">
    <property type="entry name" value="ACYL-COA THIOESTERASE"/>
    <property type="match status" value="1"/>
</dbReference>
<organism evidence="6 7">
    <name type="scientific">Boudabousia tangfeifanii</name>
    <dbReference type="NCBI Taxonomy" id="1912795"/>
    <lineage>
        <taxon>Bacteria</taxon>
        <taxon>Bacillati</taxon>
        <taxon>Actinomycetota</taxon>
        <taxon>Actinomycetes</taxon>
        <taxon>Actinomycetales</taxon>
        <taxon>Actinomycetaceae</taxon>
        <taxon>Boudabousia</taxon>
    </lineage>
</organism>
<dbReference type="Pfam" id="PF20789">
    <property type="entry name" value="4HBT_3C"/>
    <property type="match status" value="1"/>
</dbReference>
<dbReference type="STRING" id="1912795.BK816_03055"/>
<dbReference type="KEGG" id="avu:BK816_03055"/>
<keyword evidence="7" id="KW-1185">Reference proteome</keyword>
<evidence type="ECO:0000256" key="3">
    <source>
        <dbReference type="SAM" id="MobiDB-lite"/>
    </source>
</evidence>
<dbReference type="GO" id="GO:0006637">
    <property type="term" value="P:acyl-CoA metabolic process"/>
    <property type="evidence" value="ECO:0007669"/>
    <property type="project" value="InterPro"/>
</dbReference>
<sequence>MVDVNTSEHVLKVPQTDQEPLSGVLRAINLTKFSPLSYKGESLPQLFAHIYGGQLLSQGIVAAAHTVDPEVQDHLHSIHTTFMRAGDPSKPVDFKINELRTGRSFITRMAIASQDDRQLMTQNASFQRPQEGPSHTSSSPEVLAPESLSSNLDVFRLVDNPVGKFLGRTSVFDIRHANGHVYTKSARDPHAPHLVWFKPRIEIPIESQQIIHKALLAYVIDQLMMEPLLRRSGLCWMSDGLALASLDHAMWFHRSININEWHLFVGNSPFAGGARGISEAKVYDQTGNLVSSMTQEAMIRLATEDAGRWAFDGRGLKQ</sequence>
<accession>A0A1D9MM45</accession>
<protein>
    <recommendedName>
        <fullName evidence="8">Acyl-CoA thioesterase II</fullName>
    </recommendedName>
</protein>
<evidence type="ECO:0000313" key="7">
    <source>
        <dbReference type="Proteomes" id="UP000176288"/>
    </source>
</evidence>
<evidence type="ECO:0000313" key="6">
    <source>
        <dbReference type="EMBL" id="AOZ73441.1"/>
    </source>
</evidence>
<proteinExistence type="inferred from homology"/>
<evidence type="ECO:0000259" key="4">
    <source>
        <dbReference type="Pfam" id="PF13622"/>
    </source>
</evidence>
<feature type="domain" description="Acyl-CoA thioesterase-like N-terminal HotDog" evidence="4">
    <location>
        <begin position="49"/>
        <end position="127"/>
    </location>
</feature>
<dbReference type="CDD" id="cd03445">
    <property type="entry name" value="Thioesterase_II_repeat2"/>
    <property type="match status" value="1"/>
</dbReference>
<dbReference type="Proteomes" id="UP000176288">
    <property type="component" value="Chromosome"/>
</dbReference>